<dbReference type="InterPro" id="IPR042557">
    <property type="entry name" value="SCO4226"/>
</dbReference>
<accession>A0A1H9B655</accession>
<dbReference type="AlphaFoldDB" id="A0A1H9B655"/>
<gene>
    <name evidence="1" type="ORF">SAMN05421510_100671</name>
</gene>
<evidence type="ECO:0000313" key="2">
    <source>
        <dbReference type="Proteomes" id="UP000181998"/>
    </source>
</evidence>
<dbReference type="EMBL" id="FOFX01000006">
    <property type="protein sequence ID" value="SEP84512.1"/>
    <property type="molecule type" value="Genomic_DNA"/>
</dbReference>
<dbReference type="RefSeq" id="WP_074719857.1">
    <property type="nucleotide sequence ID" value="NZ_FOFX01000006.1"/>
</dbReference>
<evidence type="ECO:0000313" key="1">
    <source>
        <dbReference type="EMBL" id="SEP84512.1"/>
    </source>
</evidence>
<dbReference type="Pfam" id="PF14026">
    <property type="entry name" value="SCO4226-like"/>
    <property type="match status" value="1"/>
</dbReference>
<organism evidence="1 2">
    <name type="scientific">Nitrosomonas ureae</name>
    <dbReference type="NCBI Taxonomy" id="44577"/>
    <lineage>
        <taxon>Bacteria</taxon>
        <taxon>Pseudomonadati</taxon>
        <taxon>Pseudomonadota</taxon>
        <taxon>Betaproteobacteria</taxon>
        <taxon>Nitrosomonadales</taxon>
        <taxon>Nitrosomonadaceae</taxon>
        <taxon>Nitrosomonas</taxon>
    </lineage>
</organism>
<evidence type="ECO:0008006" key="3">
    <source>
        <dbReference type="Google" id="ProtNLM"/>
    </source>
</evidence>
<reference evidence="1 2" key="1">
    <citation type="submission" date="2016-10" db="EMBL/GenBank/DDBJ databases">
        <authorList>
            <person name="de Groot N.N."/>
        </authorList>
    </citation>
    <scope>NUCLEOTIDE SEQUENCE [LARGE SCALE GENOMIC DNA]</scope>
    <source>
        <strain evidence="1 2">Nm9</strain>
    </source>
</reference>
<proteinExistence type="predicted"/>
<dbReference type="STRING" id="44577.ATY38_10485"/>
<sequence length="90" mass="9929">MPKYIIEREIPGAGALTPHDLQAISQKSCGVLSNMGPRVQWLESYVTDDKVYCIYIAPDEAAVRAHAEQGEFPANRVSRIKTVIDPTTAE</sequence>
<dbReference type="InterPro" id="IPR025336">
    <property type="entry name" value="SCO4226-like"/>
</dbReference>
<dbReference type="OrthoDB" id="9800027at2"/>
<dbReference type="Proteomes" id="UP000181998">
    <property type="component" value="Unassembled WGS sequence"/>
</dbReference>
<protein>
    <recommendedName>
        <fullName evidence="3">DUF4242 domain-containing protein</fullName>
    </recommendedName>
</protein>
<dbReference type="Gene3D" id="3.30.70.3090">
    <property type="entry name" value="ORF SCO4226, nickel-binding ferredoxin-like monomer"/>
    <property type="match status" value="1"/>
</dbReference>
<name>A0A1H9B655_9PROT</name>